<organism evidence="3 4">
    <name type="scientific">Channa argus</name>
    <name type="common">Northern snakehead</name>
    <name type="synonym">Ophicephalus argus</name>
    <dbReference type="NCBI Taxonomy" id="215402"/>
    <lineage>
        <taxon>Eukaryota</taxon>
        <taxon>Metazoa</taxon>
        <taxon>Chordata</taxon>
        <taxon>Craniata</taxon>
        <taxon>Vertebrata</taxon>
        <taxon>Euteleostomi</taxon>
        <taxon>Actinopterygii</taxon>
        <taxon>Neopterygii</taxon>
        <taxon>Teleostei</taxon>
        <taxon>Neoteleostei</taxon>
        <taxon>Acanthomorphata</taxon>
        <taxon>Anabantaria</taxon>
        <taxon>Anabantiformes</taxon>
        <taxon>Channoidei</taxon>
        <taxon>Channidae</taxon>
        <taxon>Channa</taxon>
    </lineage>
</organism>
<feature type="signal peptide" evidence="2">
    <location>
        <begin position="1"/>
        <end position="21"/>
    </location>
</feature>
<dbReference type="Proteomes" id="UP000503349">
    <property type="component" value="Chromosome 14"/>
</dbReference>
<evidence type="ECO:0000256" key="2">
    <source>
        <dbReference type="SAM" id="SignalP"/>
    </source>
</evidence>
<dbReference type="EMBL" id="CM015725">
    <property type="protein sequence ID" value="KAF3699308.1"/>
    <property type="molecule type" value="Genomic_DNA"/>
</dbReference>
<gene>
    <name evidence="3" type="ORF">EXN66_Car014995</name>
</gene>
<name>A0A6G1QAK7_CHAAH</name>
<evidence type="ECO:0000313" key="4">
    <source>
        <dbReference type="Proteomes" id="UP000503349"/>
    </source>
</evidence>
<keyword evidence="4" id="KW-1185">Reference proteome</keyword>
<feature type="compositionally biased region" description="Low complexity" evidence="1">
    <location>
        <begin position="46"/>
        <end position="56"/>
    </location>
</feature>
<keyword evidence="2" id="KW-0732">Signal</keyword>
<evidence type="ECO:0000313" key="3">
    <source>
        <dbReference type="EMBL" id="KAF3699308.1"/>
    </source>
</evidence>
<sequence>MNCFPLCYLLLLALLRRYYGGADFTTTLGASSVTTSPADGSTSGVSNTTDSKTTSSYKDFQTVTLHLKATVLSHNGENEDALLEALSKFLSQDLLKKNCTGCTVAIKYIKRT</sequence>
<feature type="compositionally biased region" description="Polar residues" evidence="1">
    <location>
        <begin position="33"/>
        <end position="45"/>
    </location>
</feature>
<protein>
    <submittedName>
        <fullName evidence="3">Uncharacterized protein</fullName>
    </submittedName>
</protein>
<reference evidence="4" key="2">
    <citation type="submission" date="2019-02" db="EMBL/GenBank/DDBJ databases">
        <title>Opniocepnalus argus Var Kimnra genome.</title>
        <authorList>
            <person name="Zhou C."/>
            <person name="Xiao S."/>
        </authorList>
    </citation>
    <scope>NUCLEOTIDE SEQUENCE [LARGE SCALE GENOMIC DNA]</scope>
</reference>
<accession>A0A6G1QAK7</accession>
<feature type="chain" id="PRO_5026347167" evidence="2">
    <location>
        <begin position="22"/>
        <end position="112"/>
    </location>
</feature>
<feature type="region of interest" description="Disordered" evidence="1">
    <location>
        <begin position="33"/>
        <end position="56"/>
    </location>
</feature>
<dbReference type="AlphaFoldDB" id="A0A6G1QAK7"/>
<reference evidence="3 4" key="1">
    <citation type="submission" date="2019-02" db="EMBL/GenBank/DDBJ databases">
        <title>Opniocepnalus argus genome.</title>
        <authorList>
            <person name="Zhou C."/>
            <person name="Xiao S."/>
        </authorList>
    </citation>
    <scope>NUCLEOTIDE SEQUENCE [LARGE SCALE GENOMIC DNA]</scope>
    <source>
        <strain evidence="3">OARG1902GOOAL</strain>
        <tissue evidence="3">Muscle</tissue>
    </source>
</reference>
<proteinExistence type="predicted"/>
<evidence type="ECO:0000256" key="1">
    <source>
        <dbReference type="SAM" id="MobiDB-lite"/>
    </source>
</evidence>